<organism evidence="3 4">
    <name type="scientific">Spongisporangium articulatum</name>
    <dbReference type="NCBI Taxonomy" id="3362603"/>
    <lineage>
        <taxon>Bacteria</taxon>
        <taxon>Bacillati</taxon>
        <taxon>Actinomycetota</taxon>
        <taxon>Actinomycetes</taxon>
        <taxon>Kineosporiales</taxon>
        <taxon>Kineosporiaceae</taxon>
        <taxon>Spongisporangium</taxon>
    </lineage>
</organism>
<feature type="chain" id="PRO_5046913847" evidence="1">
    <location>
        <begin position="30"/>
        <end position="438"/>
    </location>
</feature>
<keyword evidence="3" id="KW-0378">Hydrolase</keyword>
<name>A0ABW8AJN6_9ACTN</name>
<feature type="domain" description="Rv2525c-like glycoside hydrolase-like" evidence="2">
    <location>
        <begin position="63"/>
        <end position="270"/>
    </location>
</feature>
<protein>
    <submittedName>
        <fullName evidence="3">Glycoside hydrolase domain-containing protein</fullName>
    </submittedName>
</protein>
<evidence type="ECO:0000313" key="4">
    <source>
        <dbReference type="Proteomes" id="UP001612915"/>
    </source>
</evidence>
<dbReference type="Pfam" id="PF08924">
    <property type="entry name" value="Rv2525c_GlyHyd-like"/>
    <property type="match status" value="1"/>
</dbReference>
<dbReference type="InterPro" id="IPR017853">
    <property type="entry name" value="GH"/>
</dbReference>
<dbReference type="Proteomes" id="UP001612915">
    <property type="component" value="Unassembled WGS sequence"/>
</dbReference>
<evidence type="ECO:0000256" key="1">
    <source>
        <dbReference type="SAM" id="SignalP"/>
    </source>
</evidence>
<keyword evidence="4" id="KW-1185">Reference proteome</keyword>
<evidence type="ECO:0000313" key="3">
    <source>
        <dbReference type="EMBL" id="MFI7586222.1"/>
    </source>
</evidence>
<dbReference type="InterPro" id="IPR015020">
    <property type="entry name" value="Rv2525c-like_Glyco_Hydro-like"/>
</dbReference>
<evidence type="ECO:0000259" key="2">
    <source>
        <dbReference type="Pfam" id="PF08924"/>
    </source>
</evidence>
<feature type="signal peptide" evidence="1">
    <location>
        <begin position="1"/>
        <end position="29"/>
    </location>
</feature>
<sequence length="438" mass="46865">MYRRMLVAVLGLGLLTGAAGVAVAPAAQAEPATAISYPTAGVANHFKGLAFDTCTAPTVATMQAWLASPYRAVGIYVGGLGLATACQAQPNLNQLWVQQVTAMGWKIIPIYVGRQASCYTGNKPKISYSKATTQGGTDGAGAVAELQGLGLLAGSPIYLDVEHFDGDLDCRVGVRRYVSGFTKAVHQKGYLSGVYMNLLHGAQHLDAVYTSTKYARPDLLWVARWDGKKGLTGWSGVSGKNWATHQRAKQYLGDHKTTYGGVSLTIDSDSLDTAVATVAQRYTTQYGDTHKRSTFRTTGDDKGLLTQGSPVDVVCQSAGASHHGTTVWDRLADGSWVNDWFVNTPGDTGYAKALPRCYFPFQVSATDYLTKRATPKSSGTSKGTLQPGALAWVKCQTSGSKVGDTKVWNRLEGDTYVTDRYVANASNTTYTKPVPRCV</sequence>
<dbReference type="RefSeq" id="WP_398275490.1">
    <property type="nucleotide sequence ID" value="NZ_JBITLV010000001.1"/>
</dbReference>
<dbReference type="EMBL" id="JBITLV010000001">
    <property type="protein sequence ID" value="MFI7586222.1"/>
    <property type="molecule type" value="Genomic_DNA"/>
</dbReference>
<keyword evidence="1" id="KW-0732">Signal</keyword>
<reference evidence="3 4" key="1">
    <citation type="submission" date="2024-10" db="EMBL/GenBank/DDBJ databases">
        <title>The Natural Products Discovery Center: Release of the First 8490 Sequenced Strains for Exploring Actinobacteria Biosynthetic Diversity.</title>
        <authorList>
            <person name="Kalkreuter E."/>
            <person name="Kautsar S.A."/>
            <person name="Yang D."/>
            <person name="Bader C.D."/>
            <person name="Teijaro C.N."/>
            <person name="Fluegel L."/>
            <person name="Davis C.M."/>
            <person name="Simpson J.R."/>
            <person name="Lauterbach L."/>
            <person name="Steele A.D."/>
            <person name="Gui C."/>
            <person name="Meng S."/>
            <person name="Li G."/>
            <person name="Viehrig K."/>
            <person name="Ye F."/>
            <person name="Su P."/>
            <person name="Kiefer A.F."/>
            <person name="Nichols A."/>
            <person name="Cepeda A.J."/>
            <person name="Yan W."/>
            <person name="Fan B."/>
            <person name="Jiang Y."/>
            <person name="Adhikari A."/>
            <person name="Zheng C.-J."/>
            <person name="Schuster L."/>
            <person name="Cowan T.M."/>
            <person name="Smanski M.J."/>
            <person name="Chevrette M.G."/>
            <person name="De Carvalho L.P.S."/>
            <person name="Shen B."/>
        </authorList>
    </citation>
    <scope>NUCLEOTIDE SEQUENCE [LARGE SCALE GENOMIC DNA]</scope>
    <source>
        <strain evidence="3 4">NPDC049639</strain>
    </source>
</reference>
<comment type="caution">
    <text evidence="3">The sequence shown here is derived from an EMBL/GenBank/DDBJ whole genome shotgun (WGS) entry which is preliminary data.</text>
</comment>
<dbReference type="SUPFAM" id="SSF51445">
    <property type="entry name" value="(Trans)glycosidases"/>
    <property type="match status" value="1"/>
</dbReference>
<proteinExistence type="predicted"/>
<accession>A0ABW8AJN6</accession>
<gene>
    <name evidence="3" type="ORF">ACIB24_04020</name>
</gene>
<dbReference type="Gene3D" id="3.20.20.80">
    <property type="entry name" value="Glycosidases"/>
    <property type="match status" value="1"/>
</dbReference>
<dbReference type="GO" id="GO:0016787">
    <property type="term" value="F:hydrolase activity"/>
    <property type="evidence" value="ECO:0007669"/>
    <property type="project" value="UniProtKB-KW"/>
</dbReference>